<dbReference type="GO" id="GO:0003677">
    <property type="term" value="F:DNA binding"/>
    <property type="evidence" value="ECO:0007669"/>
    <property type="project" value="UniProtKB-KW"/>
</dbReference>
<evidence type="ECO:0000256" key="3">
    <source>
        <dbReference type="ARBA" id="ARBA00023163"/>
    </source>
</evidence>
<dbReference type="AlphaFoldDB" id="A0A1N6JFR8"/>
<evidence type="ECO:0000313" key="7">
    <source>
        <dbReference type="Proteomes" id="UP000184693"/>
    </source>
</evidence>
<gene>
    <name evidence="5" type="ORF">SAMN05444165_3134</name>
    <name evidence="6" type="ORF">SAMN05444168_5520</name>
</gene>
<dbReference type="GO" id="GO:0003700">
    <property type="term" value="F:DNA-binding transcription factor activity"/>
    <property type="evidence" value="ECO:0007669"/>
    <property type="project" value="InterPro"/>
</dbReference>
<accession>A0A1N6JFR8</accession>
<dbReference type="Proteomes" id="UP000184693">
    <property type="component" value="Unassembled WGS sequence"/>
</dbReference>
<evidence type="ECO:0000313" key="5">
    <source>
        <dbReference type="EMBL" id="SIO43135.1"/>
    </source>
</evidence>
<keyword evidence="2 6" id="KW-0238">DNA-binding</keyword>
<evidence type="ECO:0000256" key="1">
    <source>
        <dbReference type="ARBA" id="ARBA00023015"/>
    </source>
</evidence>
<dbReference type="PANTHER" id="PTHR43537:SF20">
    <property type="entry name" value="HTH-TYPE TRANSCRIPTIONAL REPRESSOR GLAR"/>
    <property type="match status" value="1"/>
</dbReference>
<dbReference type="SMART" id="SM00345">
    <property type="entry name" value="HTH_GNTR"/>
    <property type="match status" value="1"/>
</dbReference>
<evidence type="ECO:0000313" key="8">
    <source>
        <dbReference type="Proteomes" id="UP000185151"/>
    </source>
</evidence>
<dbReference type="EMBL" id="FSRM01000002">
    <property type="protein sequence ID" value="SIO49635.1"/>
    <property type="molecule type" value="Genomic_DNA"/>
</dbReference>
<dbReference type="InterPro" id="IPR036388">
    <property type="entry name" value="WH-like_DNA-bd_sf"/>
</dbReference>
<proteinExistence type="predicted"/>
<dbReference type="OrthoDB" id="9799812at2"/>
<dbReference type="Pfam" id="PF00392">
    <property type="entry name" value="GntR"/>
    <property type="match status" value="1"/>
</dbReference>
<dbReference type="Gene3D" id="1.20.120.530">
    <property type="entry name" value="GntR ligand-binding domain-like"/>
    <property type="match status" value="1"/>
</dbReference>
<dbReference type="PROSITE" id="PS50949">
    <property type="entry name" value="HTH_GNTR"/>
    <property type="match status" value="1"/>
</dbReference>
<dbReference type="InterPro" id="IPR036390">
    <property type="entry name" value="WH_DNA-bd_sf"/>
</dbReference>
<protein>
    <submittedName>
        <fullName evidence="5 6">Transcriptional regulator, GntR family</fullName>
    </submittedName>
</protein>
<dbReference type="InterPro" id="IPR000524">
    <property type="entry name" value="Tscrpt_reg_HTH_GntR"/>
</dbReference>
<dbReference type="InterPro" id="IPR008920">
    <property type="entry name" value="TF_FadR/GntR_C"/>
</dbReference>
<dbReference type="Pfam" id="PF07729">
    <property type="entry name" value="FCD"/>
    <property type="match status" value="1"/>
</dbReference>
<dbReference type="EMBL" id="FSRU01000001">
    <property type="protein sequence ID" value="SIO43135.1"/>
    <property type="molecule type" value="Genomic_DNA"/>
</dbReference>
<evidence type="ECO:0000313" key="6">
    <source>
        <dbReference type="EMBL" id="SIO49635.1"/>
    </source>
</evidence>
<keyword evidence="1" id="KW-0805">Transcription regulation</keyword>
<sequence>MKEVVENHRSKNADAEARTPGSLGLQTAAGAIYERLRVDIISCGLPPGFKLRLNDISKRYGCGPIPIREALSRLAAEALVVYSNQKGFAVAPVSTKSLMDLAQARAWTSEVAMREAVLRGDDEWEERVLLSYHRLSKVHRYSSENPRVVNPLYDRPHREFHKALFSGCGSEWMIDACMHLFDHAERYRNLSRHAVVLPRENEHKLMVDAALARNVEEAVRLIQQHVLLTAQIVRENS</sequence>
<reference evidence="7 8" key="1">
    <citation type="submission" date="2016-11" db="EMBL/GenBank/DDBJ databases">
        <authorList>
            <person name="Jaros S."/>
            <person name="Januszkiewicz K."/>
            <person name="Wedrychowicz H."/>
        </authorList>
    </citation>
    <scope>NUCLEOTIDE SEQUENCE [LARGE SCALE GENOMIC DNA]</scope>
    <source>
        <strain evidence="6 7">GAS86</strain>
        <strain evidence="5 8">GAS95</strain>
    </source>
</reference>
<dbReference type="RefSeq" id="WP_074267492.1">
    <property type="nucleotide sequence ID" value="NZ_FSRM01000002.1"/>
</dbReference>
<dbReference type="Proteomes" id="UP000185151">
    <property type="component" value="Unassembled WGS sequence"/>
</dbReference>
<evidence type="ECO:0000259" key="4">
    <source>
        <dbReference type="PROSITE" id="PS50949"/>
    </source>
</evidence>
<evidence type="ECO:0000256" key="2">
    <source>
        <dbReference type="ARBA" id="ARBA00023125"/>
    </source>
</evidence>
<dbReference type="SMART" id="SM00895">
    <property type="entry name" value="FCD"/>
    <property type="match status" value="1"/>
</dbReference>
<keyword evidence="3" id="KW-0804">Transcription</keyword>
<dbReference type="Gene3D" id="1.10.10.10">
    <property type="entry name" value="Winged helix-like DNA-binding domain superfamily/Winged helix DNA-binding domain"/>
    <property type="match status" value="1"/>
</dbReference>
<dbReference type="PANTHER" id="PTHR43537">
    <property type="entry name" value="TRANSCRIPTIONAL REGULATOR, GNTR FAMILY"/>
    <property type="match status" value="1"/>
</dbReference>
<dbReference type="SUPFAM" id="SSF48008">
    <property type="entry name" value="GntR ligand-binding domain-like"/>
    <property type="match status" value="1"/>
</dbReference>
<dbReference type="InterPro" id="IPR011711">
    <property type="entry name" value="GntR_C"/>
</dbReference>
<feature type="domain" description="HTH gntR-type" evidence="4">
    <location>
        <begin position="26"/>
        <end position="93"/>
    </location>
</feature>
<name>A0A1N6JFR8_9BURK</name>
<organism evidence="5 8">
    <name type="scientific">Paraburkholderia phenazinium</name>
    <dbReference type="NCBI Taxonomy" id="60549"/>
    <lineage>
        <taxon>Bacteria</taxon>
        <taxon>Pseudomonadati</taxon>
        <taxon>Pseudomonadota</taxon>
        <taxon>Betaproteobacteria</taxon>
        <taxon>Burkholderiales</taxon>
        <taxon>Burkholderiaceae</taxon>
        <taxon>Paraburkholderia</taxon>
    </lineage>
</organism>
<keyword evidence="8" id="KW-1185">Reference proteome</keyword>
<dbReference type="SUPFAM" id="SSF46785">
    <property type="entry name" value="Winged helix' DNA-binding domain"/>
    <property type="match status" value="1"/>
</dbReference>